<dbReference type="GO" id="GO:0016020">
    <property type="term" value="C:membrane"/>
    <property type="evidence" value="ECO:0007669"/>
    <property type="project" value="UniProtKB-SubCell"/>
</dbReference>
<keyword evidence="9" id="KW-1185">Reference proteome</keyword>
<evidence type="ECO:0000256" key="2">
    <source>
        <dbReference type="ARBA" id="ARBA00022692"/>
    </source>
</evidence>
<dbReference type="GO" id="GO:0004497">
    <property type="term" value="F:monooxygenase activity"/>
    <property type="evidence" value="ECO:0007669"/>
    <property type="project" value="UniProtKB-KW"/>
</dbReference>
<keyword evidence="4" id="KW-0560">Oxidoreductase</keyword>
<dbReference type="InterPro" id="IPR013901">
    <property type="entry name" value="Anthrone_oxy"/>
</dbReference>
<dbReference type="PANTHER" id="PTHR35042">
    <property type="entry name" value="ANTHRONE OXYGENASE ENCC"/>
    <property type="match status" value="1"/>
</dbReference>
<dbReference type="OrthoDB" id="5954308at2759"/>
<proteinExistence type="inferred from homology"/>
<feature type="transmembrane region" description="Helical" evidence="7">
    <location>
        <begin position="58"/>
        <end position="75"/>
    </location>
</feature>
<keyword evidence="3 7" id="KW-1133">Transmembrane helix</keyword>
<feature type="transmembrane region" description="Helical" evidence="7">
    <location>
        <begin position="218"/>
        <end position="235"/>
    </location>
</feature>
<evidence type="ECO:0000256" key="3">
    <source>
        <dbReference type="ARBA" id="ARBA00022989"/>
    </source>
</evidence>
<dbReference type="GeneID" id="37177134"/>
<name>A0A8T8XAW0_ASPJA</name>
<evidence type="ECO:0000256" key="6">
    <source>
        <dbReference type="ARBA" id="ARBA00034313"/>
    </source>
</evidence>
<evidence type="ECO:0000256" key="4">
    <source>
        <dbReference type="ARBA" id="ARBA00023033"/>
    </source>
</evidence>
<dbReference type="EMBL" id="KZ824777">
    <property type="protein sequence ID" value="RAH84612.1"/>
    <property type="molecule type" value="Genomic_DNA"/>
</dbReference>
<comment type="subcellular location">
    <subcellularLocation>
        <location evidence="1">Membrane</location>
        <topology evidence="1">Multi-pass membrane protein</topology>
    </subcellularLocation>
</comment>
<reference evidence="8 9" key="1">
    <citation type="submission" date="2018-02" db="EMBL/GenBank/DDBJ databases">
        <title>The genomes of Aspergillus section Nigri reveals drivers in fungal speciation.</title>
        <authorList>
            <consortium name="DOE Joint Genome Institute"/>
            <person name="Vesth T.C."/>
            <person name="Nybo J."/>
            <person name="Theobald S."/>
            <person name="Brandl J."/>
            <person name="Frisvad J.C."/>
            <person name="Nielsen K.F."/>
            <person name="Lyhne E.K."/>
            <person name="Kogle M.E."/>
            <person name="Kuo A."/>
            <person name="Riley R."/>
            <person name="Clum A."/>
            <person name="Nolan M."/>
            <person name="Lipzen A."/>
            <person name="Salamov A."/>
            <person name="Henrissat B."/>
            <person name="Wiebenga A."/>
            <person name="De vries R.P."/>
            <person name="Grigoriev I.V."/>
            <person name="Mortensen U.H."/>
            <person name="Andersen M.R."/>
            <person name="Baker S.E."/>
        </authorList>
    </citation>
    <scope>NUCLEOTIDE SEQUENCE [LARGE SCALE GENOMIC DNA]</scope>
    <source>
        <strain evidence="8 9">CBS 114.51</strain>
    </source>
</reference>
<dbReference type="Pfam" id="PF08592">
    <property type="entry name" value="Anthrone_oxy"/>
    <property type="match status" value="2"/>
</dbReference>
<evidence type="ECO:0000256" key="7">
    <source>
        <dbReference type="SAM" id="Phobius"/>
    </source>
</evidence>
<dbReference type="AlphaFoldDB" id="A0A8T8XAW0"/>
<keyword evidence="4" id="KW-0503">Monooxygenase</keyword>
<dbReference type="RefSeq" id="XP_025530506.1">
    <property type="nucleotide sequence ID" value="XM_025673442.1"/>
</dbReference>
<keyword evidence="5 7" id="KW-0472">Membrane</keyword>
<evidence type="ECO:0000256" key="1">
    <source>
        <dbReference type="ARBA" id="ARBA00004141"/>
    </source>
</evidence>
<organism evidence="8 9">
    <name type="scientific">Aspergillus japonicus CBS 114.51</name>
    <dbReference type="NCBI Taxonomy" id="1448312"/>
    <lineage>
        <taxon>Eukaryota</taxon>
        <taxon>Fungi</taxon>
        <taxon>Dikarya</taxon>
        <taxon>Ascomycota</taxon>
        <taxon>Pezizomycotina</taxon>
        <taxon>Eurotiomycetes</taxon>
        <taxon>Eurotiomycetidae</taxon>
        <taxon>Eurotiales</taxon>
        <taxon>Aspergillaceae</taxon>
        <taxon>Aspergillus</taxon>
        <taxon>Aspergillus subgen. Circumdati</taxon>
    </lineage>
</organism>
<sequence length="236" mass="24733">MSPLSLVHATGIISSSLAAGTIFTSSLAGVSTAQLAVHDSPRLAAQQWVHVHRRCHNIGTPLVVLSAVCFGWVTAQKQSHSLLAAATACMGIVPYTLVALKGPETVLFAAADPEHKVGSAYSTRDIGAALTSWGTLNMIPTIHCPWLQAKSLGWEFSLRYTAAAVLTLGIVPYTILTMRPTNNALIALAQSPKDLAAADETKSRDLLAKRTSLNGIRGLLPLAGAMLGMAAAWISG</sequence>
<evidence type="ECO:0000256" key="5">
    <source>
        <dbReference type="ARBA" id="ARBA00023136"/>
    </source>
</evidence>
<keyword evidence="2 7" id="KW-0812">Transmembrane</keyword>
<protein>
    <submittedName>
        <fullName evidence="8">DUF1772-domain-containing protein</fullName>
    </submittedName>
</protein>
<dbReference type="PANTHER" id="PTHR35042:SF1">
    <property type="entry name" value="DUF1772-DOMAIN-CONTAINING PROTEIN"/>
    <property type="match status" value="1"/>
</dbReference>
<accession>A0A8T8XAW0</accession>
<feature type="transmembrane region" description="Helical" evidence="7">
    <location>
        <begin position="156"/>
        <end position="176"/>
    </location>
</feature>
<comment type="similarity">
    <text evidence="6">Belongs to the anthrone oxygenase family.</text>
</comment>
<gene>
    <name evidence="8" type="ORF">BO86DRAFT_396865</name>
</gene>
<dbReference type="Proteomes" id="UP000249497">
    <property type="component" value="Unassembled WGS sequence"/>
</dbReference>
<evidence type="ECO:0000313" key="9">
    <source>
        <dbReference type="Proteomes" id="UP000249497"/>
    </source>
</evidence>
<evidence type="ECO:0000313" key="8">
    <source>
        <dbReference type="EMBL" id="RAH84612.1"/>
    </source>
</evidence>